<accession>A0AAW2HWE1</accession>
<name>A0AAW2HWE1_9NEOP</name>
<comment type="caution">
    <text evidence="3">The sequence shown here is derived from an EMBL/GenBank/DDBJ whole genome shotgun (WGS) entry which is preliminary data.</text>
</comment>
<dbReference type="SUPFAM" id="SSF48371">
    <property type="entry name" value="ARM repeat"/>
    <property type="match status" value="1"/>
</dbReference>
<dbReference type="InterPro" id="IPR040000">
    <property type="entry name" value="NOP9"/>
</dbReference>
<evidence type="ECO:0000256" key="2">
    <source>
        <dbReference type="PROSITE-ProRule" id="PRU00317"/>
    </source>
</evidence>
<dbReference type="Gene3D" id="1.25.10.10">
    <property type="entry name" value="Leucine-rich Repeat Variant"/>
    <property type="match status" value="2"/>
</dbReference>
<dbReference type="InterPro" id="IPR001313">
    <property type="entry name" value="Pumilio_RNA-bd_rpt"/>
</dbReference>
<dbReference type="InterPro" id="IPR016024">
    <property type="entry name" value="ARM-type_fold"/>
</dbReference>
<dbReference type="GO" id="GO:0000472">
    <property type="term" value="P:endonucleolytic cleavage to generate mature 5'-end of SSU-rRNA from (SSU-rRNA, 5.8S rRNA, LSU-rRNA)"/>
    <property type="evidence" value="ECO:0007669"/>
    <property type="project" value="TreeGrafter"/>
</dbReference>
<dbReference type="EMBL" id="JARGDH010000003">
    <property type="protein sequence ID" value="KAL0274249.1"/>
    <property type="molecule type" value="Genomic_DNA"/>
</dbReference>
<dbReference type="AlphaFoldDB" id="A0AAW2HWE1"/>
<dbReference type="GO" id="GO:0003723">
    <property type="term" value="F:RNA binding"/>
    <property type="evidence" value="ECO:0007669"/>
    <property type="project" value="InterPro"/>
</dbReference>
<evidence type="ECO:0000256" key="1">
    <source>
        <dbReference type="ARBA" id="ARBA00022737"/>
    </source>
</evidence>
<dbReference type="PROSITE" id="PS50302">
    <property type="entry name" value="PUM"/>
    <property type="match status" value="1"/>
</dbReference>
<dbReference type="GO" id="GO:0030686">
    <property type="term" value="C:90S preribosome"/>
    <property type="evidence" value="ECO:0007669"/>
    <property type="project" value="TreeGrafter"/>
</dbReference>
<dbReference type="GO" id="GO:0005730">
    <property type="term" value="C:nucleolus"/>
    <property type="evidence" value="ECO:0007669"/>
    <property type="project" value="TreeGrafter"/>
</dbReference>
<reference evidence="3" key="1">
    <citation type="journal article" date="2024" name="Gigascience">
        <title>Chromosome-level genome of the poultry shaft louse Menopon gallinae provides insight into the host-switching and adaptive evolution of parasitic lice.</title>
        <authorList>
            <person name="Xu Y."/>
            <person name="Ma L."/>
            <person name="Liu S."/>
            <person name="Liang Y."/>
            <person name="Liu Q."/>
            <person name="He Z."/>
            <person name="Tian L."/>
            <person name="Duan Y."/>
            <person name="Cai W."/>
            <person name="Li H."/>
            <person name="Song F."/>
        </authorList>
    </citation>
    <scope>NUCLEOTIDE SEQUENCE</scope>
    <source>
        <strain evidence="3">Cailab_2023a</strain>
    </source>
</reference>
<dbReference type="GO" id="GO:0030688">
    <property type="term" value="C:preribosome, small subunit precursor"/>
    <property type="evidence" value="ECO:0007669"/>
    <property type="project" value="TreeGrafter"/>
</dbReference>
<gene>
    <name evidence="3" type="ORF">PYX00_006720</name>
</gene>
<sequence>MGESKMEGDGVVSARKHKNKIKSRYKKMLKRCEKKGIDSVTENSDGYKYLMRIMGVIDGVRNDEYEMGILSENVFSEIKGSEVFYSKCQMTSKLLEDLLPYSNDKDFMEFAQPFTENLRPIFTDRVASHILQTIITESFRRYRKVVSESGSDDKQCVSLLDTIQKISGFALNNLDSFIWGSSSNHIIRTILNVLSGHAVKSNISGNAKLDTPSEFQTILIKFANSIINHSQFQDFCYETVTSGLLQTLSVALKDVENGNKALIRKIVKQNKEQPPELRDEQNEPFLRLIEVILEVAEIKQFSKVYKTFFSNNLKELSVSKAGNFAVQKLIKNCTDKDLFETIFDELNPVGEDILLMKNTGVLLELAQGCLKYKTKQGEFVKLMLRILKCEKTLNEDSDITPLTCCMVTSDKFDAEAMKMNLHGTLIVQAMLNFGKPIKIINSLLNMETKHLLQIISDPRGCHIVDAFVQSPTVGEKSRDRLFKKLLGSYTELATSKHGSRSLDAIWSGITTKNRVILMDELKERESEVTANQFGKLFASKNFLYNFRRNRDEWIKRDKTLETTKKCFADIVPAKRPKLDE</sequence>
<dbReference type="PANTHER" id="PTHR13102">
    <property type="entry name" value="NUCLEOLAR PROTEIN 9"/>
    <property type="match status" value="1"/>
</dbReference>
<evidence type="ECO:0000313" key="3">
    <source>
        <dbReference type="EMBL" id="KAL0274249.1"/>
    </source>
</evidence>
<dbReference type="GO" id="GO:0000056">
    <property type="term" value="P:ribosomal small subunit export from nucleus"/>
    <property type="evidence" value="ECO:0007669"/>
    <property type="project" value="TreeGrafter"/>
</dbReference>
<dbReference type="Pfam" id="PF22493">
    <property type="entry name" value="PUF_NOP9"/>
    <property type="match status" value="2"/>
</dbReference>
<dbReference type="InterPro" id="IPR011989">
    <property type="entry name" value="ARM-like"/>
</dbReference>
<dbReference type="SMART" id="SM00025">
    <property type="entry name" value="Pumilio"/>
    <property type="match status" value="5"/>
</dbReference>
<organism evidence="3">
    <name type="scientific">Menopon gallinae</name>
    <name type="common">poultry shaft louse</name>
    <dbReference type="NCBI Taxonomy" id="328185"/>
    <lineage>
        <taxon>Eukaryota</taxon>
        <taxon>Metazoa</taxon>
        <taxon>Ecdysozoa</taxon>
        <taxon>Arthropoda</taxon>
        <taxon>Hexapoda</taxon>
        <taxon>Insecta</taxon>
        <taxon>Pterygota</taxon>
        <taxon>Neoptera</taxon>
        <taxon>Paraneoptera</taxon>
        <taxon>Psocodea</taxon>
        <taxon>Troctomorpha</taxon>
        <taxon>Phthiraptera</taxon>
        <taxon>Amblycera</taxon>
        <taxon>Menoponidae</taxon>
        <taxon>Menopon</taxon>
    </lineage>
</organism>
<evidence type="ECO:0008006" key="4">
    <source>
        <dbReference type="Google" id="ProtNLM"/>
    </source>
</evidence>
<dbReference type="GO" id="GO:0000447">
    <property type="term" value="P:endonucleolytic cleavage in ITS1 to separate SSU-rRNA from 5.8S rRNA and LSU-rRNA from tricistronic rRNA transcript (SSU-rRNA, 5.8S rRNA, LSU-rRNA)"/>
    <property type="evidence" value="ECO:0007669"/>
    <property type="project" value="TreeGrafter"/>
</dbReference>
<proteinExistence type="predicted"/>
<dbReference type="PANTHER" id="PTHR13102:SF0">
    <property type="entry name" value="NUCLEOLAR PROTEIN 9"/>
    <property type="match status" value="1"/>
</dbReference>
<protein>
    <recommendedName>
        <fullName evidence="4">Nucleolar protein 9</fullName>
    </recommendedName>
</protein>
<keyword evidence="1" id="KW-0677">Repeat</keyword>
<dbReference type="GO" id="GO:0000480">
    <property type="term" value="P:endonucleolytic cleavage in 5'-ETS of tricistronic rRNA transcript (SSU-rRNA, 5.8S rRNA, LSU-rRNA)"/>
    <property type="evidence" value="ECO:0007669"/>
    <property type="project" value="TreeGrafter"/>
</dbReference>
<feature type="repeat" description="Pumilio" evidence="2">
    <location>
        <begin position="307"/>
        <end position="344"/>
    </location>
</feature>